<name>A0A8X6H770_TRICU</name>
<protein>
    <submittedName>
        <fullName evidence="1">Uncharacterized protein</fullName>
    </submittedName>
</protein>
<dbReference type="Proteomes" id="UP000887116">
    <property type="component" value="Unassembled WGS sequence"/>
</dbReference>
<gene>
    <name evidence="1" type="ORF">TNCT_350701</name>
</gene>
<dbReference type="AlphaFoldDB" id="A0A8X6H770"/>
<evidence type="ECO:0000313" key="2">
    <source>
        <dbReference type="Proteomes" id="UP000887116"/>
    </source>
</evidence>
<sequence>MSPFEHSSRFELLRSLVSKTSSESFLILSKRSYHALASPAVKGSFSSPSSSPFLSTPVHHLIHQSRSVVKIFPPVWNHPKKPSGHPH</sequence>
<keyword evidence="2" id="KW-1185">Reference proteome</keyword>
<comment type="caution">
    <text evidence="1">The sequence shown here is derived from an EMBL/GenBank/DDBJ whole genome shotgun (WGS) entry which is preliminary data.</text>
</comment>
<evidence type="ECO:0000313" key="1">
    <source>
        <dbReference type="EMBL" id="GFQ97498.1"/>
    </source>
</evidence>
<accession>A0A8X6H770</accession>
<reference evidence="1" key="1">
    <citation type="submission" date="2020-07" db="EMBL/GenBank/DDBJ databases">
        <title>Multicomponent nature underlies the extraordinary mechanical properties of spider dragline silk.</title>
        <authorList>
            <person name="Kono N."/>
            <person name="Nakamura H."/>
            <person name="Mori M."/>
            <person name="Yoshida Y."/>
            <person name="Ohtoshi R."/>
            <person name="Malay A.D."/>
            <person name="Moran D.A.P."/>
            <person name="Tomita M."/>
            <person name="Numata K."/>
            <person name="Arakawa K."/>
        </authorList>
    </citation>
    <scope>NUCLEOTIDE SEQUENCE</scope>
</reference>
<proteinExistence type="predicted"/>
<dbReference type="EMBL" id="BMAO01024752">
    <property type="protein sequence ID" value="GFQ97498.1"/>
    <property type="molecule type" value="Genomic_DNA"/>
</dbReference>
<organism evidence="1 2">
    <name type="scientific">Trichonephila clavata</name>
    <name type="common">Joro spider</name>
    <name type="synonym">Nephila clavata</name>
    <dbReference type="NCBI Taxonomy" id="2740835"/>
    <lineage>
        <taxon>Eukaryota</taxon>
        <taxon>Metazoa</taxon>
        <taxon>Ecdysozoa</taxon>
        <taxon>Arthropoda</taxon>
        <taxon>Chelicerata</taxon>
        <taxon>Arachnida</taxon>
        <taxon>Araneae</taxon>
        <taxon>Araneomorphae</taxon>
        <taxon>Entelegynae</taxon>
        <taxon>Araneoidea</taxon>
        <taxon>Nephilidae</taxon>
        <taxon>Trichonephila</taxon>
    </lineage>
</organism>